<dbReference type="eggNOG" id="COG0664">
    <property type="taxonomic scope" value="Bacteria"/>
</dbReference>
<dbReference type="CDD" id="cd00038">
    <property type="entry name" value="CAP_ED"/>
    <property type="match status" value="1"/>
</dbReference>
<dbReference type="PROSITE" id="PS00889">
    <property type="entry name" value="CNMP_BINDING_2"/>
    <property type="match status" value="1"/>
</dbReference>
<sequence length="153" mass="16825">MSKVLDTLARMRLFDGLSEDELMLLEKLVFVNRVPAGDTVCREGDRSDFVCFVVRGCLDIVKANVGGGEVVIAHLHPGDSMGEMALVDKEPRSATVRVAEDATLIVLTHKGLEQLRKRSPNAVTQIMENIARLLCVHLRRTSSQLAQFKLPAG</sequence>
<dbReference type="InterPro" id="IPR050397">
    <property type="entry name" value="Env_Response_Regulators"/>
</dbReference>
<dbReference type="OrthoDB" id="6881322at2"/>
<dbReference type="RefSeq" id="WP_035231692.1">
    <property type="nucleotide sequence ID" value="NZ_ARXV01000004.1"/>
</dbReference>
<dbReference type="AlphaFoldDB" id="A0A095TT00"/>
<dbReference type="InterPro" id="IPR014710">
    <property type="entry name" value="RmlC-like_jellyroll"/>
</dbReference>
<feature type="domain" description="Cyclic nucleotide-binding" evidence="1">
    <location>
        <begin position="13"/>
        <end position="133"/>
    </location>
</feature>
<dbReference type="GO" id="GO:0005829">
    <property type="term" value="C:cytosol"/>
    <property type="evidence" value="ECO:0007669"/>
    <property type="project" value="TreeGrafter"/>
</dbReference>
<evidence type="ECO:0000313" key="2">
    <source>
        <dbReference type="EMBL" id="KGD65528.1"/>
    </source>
</evidence>
<evidence type="ECO:0000259" key="1">
    <source>
        <dbReference type="PROSITE" id="PS50042"/>
    </source>
</evidence>
<proteinExistence type="predicted"/>
<organism evidence="2 3">
    <name type="scientific">Alcanivorax nanhaiticus</name>
    <dbReference type="NCBI Taxonomy" id="1177154"/>
    <lineage>
        <taxon>Bacteria</taxon>
        <taxon>Pseudomonadati</taxon>
        <taxon>Pseudomonadota</taxon>
        <taxon>Gammaproteobacteria</taxon>
        <taxon>Oceanospirillales</taxon>
        <taxon>Alcanivoracaceae</taxon>
        <taxon>Alcanivorax</taxon>
    </lineage>
</organism>
<evidence type="ECO:0000313" key="3">
    <source>
        <dbReference type="Proteomes" id="UP000029444"/>
    </source>
</evidence>
<gene>
    <name evidence="2" type="ORF">Y5S_01421</name>
</gene>
<dbReference type="PANTHER" id="PTHR24567">
    <property type="entry name" value="CRP FAMILY TRANSCRIPTIONAL REGULATORY PROTEIN"/>
    <property type="match status" value="1"/>
</dbReference>
<dbReference type="EMBL" id="ARXV01000004">
    <property type="protein sequence ID" value="KGD65528.1"/>
    <property type="molecule type" value="Genomic_DNA"/>
</dbReference>
<dbReference type="Gene3D" id="2.60.120.10">
    <property type="entry name" value="Jelly Rolls"/>
    <property type="match status" value="1"/>
</dbReference>
<dbReference type="InterPro" id="IPR018488">
    <property type="entry name" value="cNMP-bd_CS"/>
</dbReference>
<dbReference type="InterPro" id="IPR000595">
    <property type="entry name" value="cNMP-bd_dom"/>
</dbReference>
<name>A0A095TT00_9GAMM</name>
<dbReference type="InterPro" id="IPR018490">
    <property type="entry name" value="cNMP-bd_dom_sf"/>
</dbReference>
<dbReference type="STRING" id="1177154.Y5S_01421"/>
<dbReference type="PROSITE" id="PS50042">
    <property type="entry name" value="CNMP_BINDING_3"/>
    <property type="match status" value="1"/>
</dbReference>
<comment type="caution">
    <text evidence="2">The sequence shown here is derived from an EMBL/GenBank/DDBJ whole genome shotgun (WGS) entry which is preliminary data.</text>
</comment>
<dbReference type="GO" id="GO:0003700">
    <property type="term" value="F:DNA-binding transcription factor activity"/>
    <property type="evidence" value="ECO:0007669"/>
    <property type="project" value="TreeGrafter"/>
</dbReference>
<dbReference type="Pfam" id="PF00027">
    <property type="entry name" value="cNMP_binding"/>
    <property type="match status" value="1"/>
</dbReference>
<reference evidence="2 3" key="1">
    <citation type="submission" date="2012-09" db="EMBL/GenBank/DDBJ databases">
        <title>Genome Sequence of alkane-degrading Bacterium Alcanivorax sp. 19-m-6.</title>
        <authorList>
            <person name="Lai Q."/>
            <person name="Shao Z."/>
        </authorList>
    </citation>
    <scope>NUCLEOTIDE SEQUENCE [LARGE SCALE GENOMIC DNA]</scope>
    <source>
        <strain evidence="2 3">19-m-6</strain>
    </source>
</reference>
<dbReference type="Proteomes" id="UP000029444">
    <property type="component" value="Unassembled WGS sequence"/>
</dbReference>
<dbReference type="PATRIC" id="fig|1177154.3.peg.1447"/>
<keyword evidence="3" id="KW-1185">Reference proteome</keyword>
<protein>
    <submittedName>
        <fullName evidence="2">Cyclic nucleotide-binding protein</fullName>
    </submittedName>
</protein>
<dbReference type="PANTHER" id="PTHR24567:SF68">
    <property type="entry name" value="DNA-BINDING TRANSCRIPTIONAL DUAL REGULATOR CRP"/>
    <property type="match status" value="1"/>
</dbReference>
<dbReference type="SUPFAM" id="SSF51206">
    <property type="entry name" value="cAMP-binding domain-like"/>
    <property type="match status" value="1"/>
</dbReference>
<dbReference type="SMART" id="SM00100">
    <property type="entry name" value="cNMP"/>
    <property type="match status" value="1"/>
</dbReference>
<accession>A0A095TT00</accession>